<feature type="region of interest" description="Disordered" evidence="3">
    <location>
        <begin position="184"/>
        <end position="205"/>
    </location>
</feature>
<dbReference type="Pfam" id="PF13561">
    <property type="entry name" value="adh_short_C2"/>
    <property type="match status" value="1"/>
</dbReference>
<dbReference type="InterPro" id="IPR036291">
    <property type="entry name" value="NAD(P)-bd_dom_sf"/>
</dbReference>
<dbReference type="RefSeq" id="WP_082216349.1">
    <property type="nucleotide sequence ID" value="NZ_FUZA01000005.1"/>
</dbReference>
<gene>
    <name evidence="4" type="ORF">SAMN05660293_03845</name>
</gene>
<dbReference type="PRINTS" id="PR00081">
    <property type="entry name" value="GDHRDH"/>
</dbReference>
<evidence type="ECO:0000313" key="5">
    <source>
        <dbReference type="Proteomes" id="UP000190897"/>
    </source>
</evidence>
<sequence length="249" mass="26033">MQNLTNKVAFVTGGSRGIGAGIVRRLAADGAKVAFTYVNGKEKADALIAELAGNGLAALALQADNAREGAVTAAIDQAIAHFGRLDILVNSAGIYVGKPFEDHTLADYDEIMNINVKSVFEACLAASRKMENNGRIITIGSNMAERSASVQSTLYSMSKSALVGFTKGLSRDLGAKDITVNLIQPGPVDTDMNPSDSESNESSDFQRSMMAIPRYGKPEHIAAAVAFLASPDNGYTTGSVITIDGGTLA</sequence>
<organism evidence="4 5">
    <name type="scientific">Dyadobacter psychrophilus</name>
    <dbReference type="NCBI Taxonomy" id="651661"/>
    <lineage>
        <taxon>Bacteria</taxon>
        <taxon>Pseudomonadati</taxon>
        <taxon>Bacteroidota</taxon>
        <taxon>Cytophagia</taxon>
        <taxon>Cytophagales</taxon>
        <taxon>Spirosomataceae</taxon>
        <taxon>Dyadobacter</taxon>
    </lineage>
</organism>
<dbReference type="PANTHER" id="PTHR43639:SF1">
    <property type="entry name" value="SHORT-CHAIN DEHYDROGENASE_REDUCTASE FAMILY PROTEIN"/>
    <property type="match status" value="1"/>
</dbReference>
<evidence type="ECO:0000256" key="2">
    <source>
        <dbReference type="ARBA" id="ARBA00023002"/>
    </source>
</evidence>
<keyword evidence="5" id="KW-1185">Reference proteome</keyword>
<comment type="similarity">
    <text evidence="1">Belongs to the short-chain dehydrogenases/reductases (SDR) family.</text>
</comment>
<dbReference type="Proteomes" id="UP000190897">
    <property type="component" value="Unassembled WGS sequence"/>
</dbReference>
<dbReference type="FunFam" id="3.40.50.720:FF:000084">
    <property type="entry name" value="Short-chain dehydrogenase reductase"/>
    <property type="match status" value="1"/>
</dbReference>
<evidence type="ECO:0000256" key="3">
    <source>
        <dbReference type="SAM" id="MobiDB-lite"/>
    </source>
</evidence>
<reference evidence="5" key="1">
    <citation type="submission" date="2017-02" db="EMBL/GenBank/DDBJ databases">
        <authorList>
            <person name="Varghese N."/>
            <person name="Submissions S."/>
        </authorList>
    </citation>
    <scope>NUCLEOTIDE SEQUENCE [LARGE SCALE GENOMIC DNA]</scope>
    <source>
        <strain evidence="5">DSM 22270</strain>
    </source>
</reference>
<evidence type="ECO:0000256" key="1">
    <source>
        <dbReference type="ARBA" id="ARBA00006484"/>
    </source>
</evidence>
<dbReference type="SUPFAM" id="SSF51735">
    <property type="entry name" value="NAD(P)-binding Rossmann-fold domains"/>
    <property type="match status" value="1"/>
</dbReference>
<keyword evidence="2" id="KW-0560">Oxidoreductase</keyword>
<dbReference type="GO" id="GO:0016491">
    <property type="term" value="F:oxidoreductase activity"/>
    <property type="evidence" value="ECO:0007669"/>
    <property type="project" value="UniProtKB-KW"/>
</dbReference>
<feature type="compositionally biased region" description="Low complexity" evidence="3">
    <location>
        <begin position="193"/>
        <end position="203"/>
    </location>
</feature>
<dbReference type="STRING" id="651661.SAMN05660293_03845"/>
<dbReference type="EMBL" id="FUZA01000005">
    <property type="protein sequence ID" value="SKC05303.1"/>
    <property type="molecule type" value="Genomic_DNA"/>
</dbReference>
<dbReference type="AlphaFoldDB" id="A0A1T5G9Y4"/>
<dbReference type="PRINTS" id="PR00080">
    <property type="entry name" value="SDRFAMILY"/>
</dbReference>
<protein>
    <submittedName>
        <fullName evidence="4">3-oxoacyl-[acyl-carrier protein] reductase</fullName>
    </submittedName>
</protein>
<dbReference type="PROSITE" id="PS00061">
    <property type="entry name" value="ADH_SHORT"/>
    <property type="match status" value="1"/>
</dbReference>
<dbReference type="PANTHER" id="PTHR43639">
    <property type="entry name" value="OXIDOREDUCTASE, SHORT-CHAIN DEHYDROGENASE/REDUCTASE FAMILY (AFU_ORTHOLOGUE AFUA_5G02870)"/>
    <property type="match status" value="1"/>
</dbReference>
<dbReference type="OrthoDB" id="9788235at2"/>
<dbReference type="InterPro" id="IPR020904">
    <property type="entry name" value="Sc_DH/Rdtase_CS"/>
</dbReference>
<dbReference type="Gene3D" id="3.40.50.720">
    <property type="entry name" value="NAD(P)-binding Rossmann-like Domain"/>
    <property type="match status" value="1"/>
</dbReference>
<accession>A0A1T5G9Y4</accession>
<name>A0A1T5G9Y4_9BACT</name>
<evidence type="ECO:0000313" key="4">
    <source>
        <dbReference type="EMBL" id="SKC05303.1"/>
    </source>
</evidence>
<dbReference type="InterPro" id="IPR002347">
    <property type="entry name" value="SDR_fam"/>
</dbReference>
<proteinExistence type="inferred from homology"/>